<reference evidence="5" key="2">
    <citation type="submission" date="2021-09" db="EMBL/GenBank/DDBJ databases">
        <authorList>
            <person name="Gilroy R."/>
        </authorList>
    </citation>
    <scope>NUCLEOTIDE SEQUENCE</scope>
    <source>
        <strain evidence="5">CHK121-7720</strain>
    </source>
</reference>
<dbReference type="InterPro" id="IPR029479">
    <property type="entry name" value="Nitroreductase"/>
</dbReference>
<dbReference type="GO" id="GO:0016491">
    <property type="term" value="F:oxidoreductase activity"/>
    <property type="evidence" value="ECO:0007669"/>
    <property type="project" value="UniProtKB-KW"/>
</dbReference>
<feature type="domain" description="Nitroreductase" evidence="4">
    <location>
        <begin position="100"/>
        <end position="187"/>
    </location>
</feature>
<feature type="transmembrane region" description="Helical" evidence="3">
    <location>
        <begin position="6"/>
        <end position="24"/>
    </location>
</feature>
<keyword evidence="3" id="KW-0812">Transmembrane</keyword>
<comment type="caution">
    <text evidence="5">The sequence shown here is derived from an EMBL/GenBank/DDBJ whole genome shotgun (WGS) entry which is preliminary data.</text>
</comment>
<dbReference type="EMBL" id="DYUD01000001">
    <property type="protein sequence ID" value="HJG87866.1"/>
    <property type="molecule type" value="Genomic_DNA"/>
</dbReference>
<dbReference type="InterPro" id="IPR000415">
    <property type="entry name" value="Nitroreductase-like"/>
</dbReference>
<keyword evidence="2" id="KW-0560">Oxidoreductase</keyword>
<evidence type="ECO:0000259" key="4">
    <source>
        <dbReference type="Pfam" id="PF00881"/>
    </source>
</evidence>
<dbReference type="Proteomes" id="UP000757103">
    <property type="component" value="Unassembled WGS sequence"/>
</dbReference>
<dbReference type="PANTHER" id="PTHR43673:SF10">
    <property type="entry name" value="NADH DEHYDROGENASE_NAD(P)H NITROREDUCTASE XCC3605-RELATED"/>
    <property type="match status" value="1"/>
</dbReference>
<sequence>MKRILFIFLSVWFIFTVVVFVIFFSGTKDSKNSGEGMPVLEAIATRASVRAYADKAVEPEKIEQILRAGMAAPTARNQQPWAFVVLDDKALMTQLADSLPNAKMLASAPVTIVVCGDLSKAIEGEGATYWIQDASAATENILLAAHGLGLGAVWTGAYPVMSRVKAIREVLGLPAQIIPLNVIPMGYPQGETAPKDKWKRENVRLNNWATAY</sequence>
<dbReference type="SUPFAM" id="SSF55469">
    <property type="entry name" value="FMN-dependent nitroreductase-like"/>
    <property type="match status" value="1"/>
</dbReference>
<evidence type="ECO:0000256" key="2">
    <source>
        <dbReference type="ARBA" id="ARBA00023002"/>
    </source>
</evidence>
<proteinExistence type="inferred from homology"/>
<gene>
    <name evidence="5" type="ORF">K8U91_00110</name>
</gene>
<dbReference type="PANTHER" id="PTHR43673">
    <property type="entry name" value="NAD(P)H NITROREDUCTASE YDGI-RELATED"/>
    <property type="match status" value="1"/>
</dbReference>
<dbReference type="Pfam" id="PF00881">
    <property type="entry name" value="Nitroreductase"/>
    <property type="match status" value="2"/>
</dbReference>
<reference evidence="5" key="1">
    <citation type="journal article" date="2021" name="PeerJ">
        <title>Extensive microbial diversity within the chicken gut microbiome revealed by metagenomics and culture.</title>
        <authorList>
            <person name="Gilroy R."/>
            <person name="Ravi A."/>
            <person name="Getino M."/>
            <person name="Pursley I."/>
            <person name="Horton D.L."/>
            <person name="Alikhan N.F."/>
            <person name="Baker D."/>
            <person name="Gharbi K."/>
            <person name="Hall N."/>
            <person name="Watson M."/>
            <person name="Adriaenssens E.M."/>
            <person name="Foster-Nyarko E."/>
            <person name="Jarju S."/>
            <person name="Secka A."/>
            <person name="Antonio M."/>
            <person name="Oren A."/>
            <person name="Chaudhuri R.R."/>
            <person name="La Ragione R."/>
            <person name="Hildebrand F."/>
            <person name="Pallen M.J."/>
        </authorList>
    </citation>
    <scope>NUCLEOTIDE SEQUENCE</scope>
    <source>
        <strain evidence="5">CHK121-7720</strain>
    </source>
</reference>
<organism evidence="5 6">
    <name type="scientific">Barnesiella viscericola</name>
    <dbReference type="NCBI Taxonomy" id="397865"/>
    <lineage>
        <taxon>Bacteria</taxon>
        <taxon>Pseudomonadati</taxon>
        <taxon>Bacteroidota</taxon>
        <taxon>Bacteroidia</taxon>
        <taxon>Bacteroidales</taxon>
        <taxon>Barnesiellaceae</taxon>
        <taxon>Barnesiella</taxon>
    </lineage>
</organism>
<evidence type="ECO:0000313" key="6">
    <source>
        <dbReference type="Proteomes" id="UP000757103"/>
    </source>
</evidence>
<evidence type="ECO:0000256" key="1">
    <source>
        <dbReference type="ARBA" id="ARBA00007118"/>
    </source>
</evidence>
<name>A0A921MPP4_9BACT</name>
<comment type="similarity">
    <text evidence="1">Belongs to the nitroreductase family.</text>
</comment>
<evidence type="ECO:0000313" key="5">
    <source>
        <dbReference type="EMBL" id="HJG87866.1"/>
    </source>
</evidence>
<dbReference type="AlphaFoldDB" id="A0A921MPP4"/>
<dbReference type="CDD" id="cd02150">
    <property type="entry name" value="nitroreductase"/>
    <property type="match status" value="1"/>
</dbReference>
<evidence type="ECO:0000256" key="3">
    <source>
        <dbReference type="SAM" id="Phobius"/>
    </source>
</evidence>
<dbReference type="Gene3D" id="3.40.109.10">
    <property type="entry name" value="NADH Oxidase"/>
    <property type="match status" value="1"/>
</dbReference>
<feature type="domain" description="Nitroreductase" evidence="4">
    <location>
        <begin position="43"/>
        <end position="98"/>
    </location>
</feature>
<keyword evidence="3" id="KW-0472">Membrane</keyword>
<accession>A0A921MPP4</accession>
<keyword evidence="3" id="KW-1133">Transmembrane helix</keyword>
<protein>
    <submittedName>
        <fullName evidence="5">Nitroreductase family protein</fullName>
    </submittedName>
</protein>